<gene>
    <name evidence="3" type="ORF">ACFOWZ_17030</name>
</gene>
<keyword evidence="2" id="KW-0472">Membrane</keyword>
<dbReference type="Proteomes" id="UP001595690">
    <property type="component" value="Unassembled WGS sequence"/>
</dbReference>
<evidence type="ECO:0000313" key="4">
    <source>
        <dbReference type="Proteomes" id="UP001595690"/>
    </source>
</evidence>
<feature type="compositionally biased region" description="Pro residues" evidence="1">
    <location>
        <begin position="29"/>
        <end position="42"/>
    </location>
</feature>
<dbReference type="EMBL" id="JBHRZI010000015">
    <property type="protein sequence ID" value="MFC3893180.1"/>
    <property type="molecule type" value="Genomic_DNA"/>
</dbReference>
<feature type="compositionally biased region" description="Basic and acidic residues" evidence="1">
    <location>
        <begin position="1"/>
        <end position="15"/>
    </location>
</feature>
<evidence type="ECO:0008006" key="5">
    <source>
        <dbReference type="Google" id="ProtNLM"/>
    </source>
</evidence>
<protein>
    <recommendedName>
        <fullName evidence="5">Serine/threonine protein kinase</fullName>
    </recommendedName>
</protein>
<keyword evidence="2" id="KW-1133">Transmembrane helix</keyword>
<name>A0ABV8BTG4_9PSEU</name>
<keyword evidence="4" id="KW-1185">Reference proteome</keyword>
<feature type="region of interest" description="Disordered" evidence="1">
    <location>
        <begin position="1"/>
        <end position="47"/>
    </location>
</feature>
<dbReference type="RefSeq" id="WP_382373527.1">
    <property type="nucleotide sequence ID" value="NZ_JBHRZI010000015.1"/>
</dbReference>
<evidence type="ECO:0000256" key="1">
    <source>
        <dbReference type="SAM" id="MobiDB-lite"/>
    </source>
</evidence>
<feature type="compositionally biased region" description="Low complexity" evidence="1">
    <location>
        <begin position="104"/>
        <end position="121"/>
    </location>
</feature>
<comment type="caution">
    <text evidence="3">The sequence shown here is derived from an EMBL/GenBank/DDBJ whole genome shotgun (WGS) entry which is preliminary data.</text>
</comment>
<keyword evidence="2" id="KW-0812">Transmembrane</keyword>
<accession>A0ABV8BTG4</accession>
<evidence type="ECO:0000313" key="3">
    <source>
        <dbReference type="EMBL" id="MFC3893180.1"/>
    </source>
</evidence>
<proteinExistence type="predicted"/>
<organism evidence="3 4">
    <name type="scientific">Lentzea rhizosphaerae</name>
    <dbReference type="NCBI Taxonomy" id="2041025"/>
    <lineage>
        <taxon>Bacteria</taxon>
        <taxon>Bacillati</taxon>
        <taxon>Actinomycetota</taxon>
        <taxon>Actinomycetes</taxon>
        <taxon>Pseudonocardiales</taxon>
        <taxon>Pseudonocardiaceae</taxon>
        <taxon>Lentzea</taxon>
    </lineage>
</organism>
<sequence length="256" mass="27110">MTTPPHEPERPRPSDLYEPPGTDPFSAYAPPPEQQPPPPPSATRPIGVYEVPEPMLPVAPHRESGAGVKIVAVLAVFALALGGLVFWLSTKDTIEFGGGDRPQKPVAAPTTTTPPTTTSKAPPFAEVGDCVLMTGTSIQPDYKKVTCGEHNYTVSKVGTSSKDKCGEPTDGYVQYQKISVLESLSVCLIPVFADGQCYDFTLAQLQANAPKKDCGSFGAVRVKVLANTVDKAACGGDPQLALAYPEIKTTYCFSPA</sequence>
<feature type="region of interest" description="Disordered" evidence="1">
    <location>
        <begin position="97"/>
        <end position="121"/>
    </location>
</feature>
<evidence type="ECO:0000256" key="2">
    <source>
        <dbReference type="SAM" id="Phobius"/>
    </source>
</evidence>
<reference evidence="4" key="1">
    <citation type="journal article" date="2019" name="Int. J. Syst. Evol. Microbiol.">
        <title>The Global Catalogue of Microorganisms (GCM) 10K type strain sequencing project: providing services to taxonomists for standard genome sequencing and annotation.</title>
        <authorList>
            <consortium name="The Broad Institute Genomics Platform"/>
            <consortium name="The Broad Institute Genome Sequencing Center for Infectious Disease"/>
            <person name="Wu L."/>
            <person name="Ma J."/>
        </authorList>
    </citation>
    <scope>NUCLEOTIDE SEQUENCE [LARGE SCALE GENOMIC DNA]</scope>
    <source>
        <strain evidence="4">CGMCC 4.7405</strain>
    </source>
</reference>
<feature type="transmembrane region" description="Helical" evidence="2">
    <location>
        <begin position="66"/>
        <end position="88"/>
    </location>
</feature>